<keyword evidence="4 5" id="KW-0175">Coiled coil</keyword>
<organism evidence="7">
    <name type="scientific">Salvia splendens</name>
    <name type="common">Scarlet sage</name>
    <dbReference type="NCBI Taxonomy" id="180675"/>
    <lineage>
        <taxon>Eukaryota</taxon>
        <taxon>Viridiplantae</taxon>
        <taxon>Streptophyta</taxon>
        <taxon>Embryophyta</taxon>
        <taxon>Tracheophyta</taxon>
        <taxon>Spermatophyta</taxon>
        <taxon>Magnoliopsida</taxon>
        <taxon>eudicotyledons</taxon>
        <taxon>Gunneridae</taxon>
        <taxon>Pentapetalae</taxon>
        <taxon>asterids</taxon>
        <taxon>lamiids</taxon>
        <taxon>Lamiales</taxon>
        <taxon>Lamiaceae</taxon>
        <taxon>Nepetoideae</taxon>
        <taxon>Mentheae</taxon>
        <taxon>Salviinae</taxon>
        <taxon>Salvia</taxon>
        <taxon>Salvia subgen. Calosphace</taxon>
        <taxon>core Calosphace</taxon>
    </lineage>
</organism>
<dbReference type="Pfam" id="PF01501">
    <property type="entry name" value="Glyco_transf_8"/>
    <property type="match status" value="1"/>
</dbReference>
<dbReference type="InterPro" id="IPR008545">
    <property type="entry name" value="Web"/>
</dbReference>
<dbReference type="GO" id="GO:0009903">
    <property type="term" value="P:chloroplast avoidance movement"/>
    <property type="evidence" value="ECO:0007669"/>
    <property type="project" value="TreeGrafter"/>
</dbReference>
<feature type="coiled-coil region" evidence="5">
    <location>
        <begin position="938"/>
        <end position="1171"/>
    </location>
</feature>
<feature type="compositionally biased region" description="Basic and acidic residues" evidence="6">
    <location>
        <begin position="1243"/>
        <end position="1259"/>
    </location>
</feature>
<dbReference type="Pfam" id="PF05701">
    <property type="entry name" value="WEMBL"/>
    <property type="match status" value="1"/>
</dbReference>
<keyword evidence="8" id="KW-1185">Reference proteome</keyword>
<dbReference type="Proteomes" id="UP000298416">
    <property type="component" value="Unassembled WGS sequence"/>
</dbReference>
<name>A0A8X8WR60_SALSN</name>
<feature type="region of interest" description="Disordered" evidence="6">
    <location>
        <begin position="542"/>
        <end position="608"/>
    </location>
</feature>
<evidence type="ECO:0000256" key="2">
    <source>
        <dbReference type="ARBA" id="ARBA00022676"/>
    </source>
</evidence>
<comment type="caution">
    <text evidence="7">The sequence shown here is derived from an EMBL/GenBank/DDBJ whole genome shotgun (WGS) entry which is preliminary data.</text>
</comment>
<reference evidence="7" key="2">
    <citation type="submission" date="2020-08" db="EMBL/GenBank/DDBJ databases">
        <title>Plant Genome Project.</title>
        <authorList>
            <person name="Zhang R.-G."/>
        </authorList>
    </citation>
    <scope>NUCLEOTIDE SEQUENCE</scope>
    <source>
        <strain evidence="7">Huo1</strain>
        <tissue evidence="7">Leaf</tissue>
    </source>
</reference>
<dbReference type="GO" id="GO:0009904">
    <property type="term" value="P:chloroplast accumulation movement"/>
    <property type="evidence" value="ECO:0007669"/>
    <property type="project" value="TreeGrafter"/>
</dbReference>
<dbReference type="Gene3D" id="3.90.550.10">
    <property type="entry name" value="Spore Coat Polysaccharide Biosynthesis Protein SpsA, Chain A"/>
    <property type="match status" value="1"/>
</dbReference>
<dbReference type="SUPFAM" id="SSF53448">
    <property type="entry name" value="Nucleotide-diphospho-sugar transferases"/>
    <property type="match status" value="1"/>
</dbReference>
<proteinExistence type="inferred from homology"/>
<evidence type="ECO:0000313" key="8">
    <source>
        <dbReference type="Proteomes" id="UP000298416"/>
    </source>
</evidence>
<evidence type="ECO:0000256" key="5">
    <source>
        <dbReference type="SAM" id="Coils"/>
    </source>
</evidence>
<accession>A0A8X8WR60</accession>
<feature type="compositionally biased region" description="Polar residues" evidence="6">
    <location>
        <begin position="668"/>
        <end position="680"/>
    </location>
</feature>
<feature type="region of interest" description="Disordered" evidence="6">
    <location>
        <begin position="631"/>
        <end position="724"/>
    </location>
</feature>
<evidence type="ECO:0000313" key="7">
    <source>
        <dbReference type="EMBL" id="KAG6400290.1"/>
    </source>
</evidence>
<dbReference type="PANTHER" id="PTHR32054">
    <property type="entry name" value="HEAVY CHAIN, PUTATIVE, EXPRESSED-RELATED-RELATED"/>
    <property type="match status" value="1"/>
</dbReference>
<dbReference type="PANTHER" id="PTHR32054:SF31">
    <property type="entry name" value="PROTEIN WEAK CHLOROPLAST MOVEMENT UNDER BLUE LIGHT 1"/>
    <property type="match status" value="1"/>
</dbReference>
<feature type="compositionally biased region" description="Basic and acidic residues" evidence="6">
    <location>
        <begin position="1266"/>
        <end position="1295"/>
    </location>
</feature>
<dbReference type="InterPro" id="IPR029044">
    <property type="entry name" value="Nucleotide-diphossugar_trans"/>
</dbReference>
<feature type="compositionally biased region" description="Basic and acidic residues" evidence="6">
    <location>
        <begin position="691"/>
        <end position="701"/>
    </location>
</feature>
<comment type="similarity">
    <text evidence="1">Belongs to the WEB family.</text>
</comment>
<protein>
    <submittedName>
        <fullName evidence="7">Uncharacterized protein</fullName>
    </submittedName>
</protein>
<evidence type="ECO:0000256" key="6">
    <source>
        <dbReference type="SAM" id="MobiDB-lite"/>
    </source>
</evidence>
<feature type="compositionally biased region" description="Polar residues" evidence="6">
    <location>
        <begin position="1310"/>
        <end position="1337"/>
    </location>
</feature>
<dbReference type="InterPro" id="IPR002495">
    <property type="entry name" value="Glyco_trans_8"/>
</dbReference>
<gene>
    <name evidence="7" type="ORF">SASPL_137115</name>
</gene>
<feature type="region of interest" description="Disordered" evidence="6">
    <location>
        <begin position="1243"/>
        <end position="1348"/>
    </location>
</feature>
<dbReference type="GO" id="GO:0016757">
    <property type="term" value="F:glycosyltransferase activity"/>
    <property type="evidence" value="ECO:0007669"/>
    <property type="project" value="UniProtKB-KW"/>
</dbReference>
<keyword evidence="3" id="KW-0808">Transferase</keyword>
<keyword evidence="2" id="KW-0328">Glycosyltransferase</keyword>
<evidence type="ECO:0000256" key="4">
    <source>
        <dbReference type="ARBA" id="ARBA00023054"/>
    </source>
</evidence>
<evidence type="ECO:0000256" key="3">
    <source>
        <dbReference type="ARBA" id="ARBA00022679"/>
    </source>
</evidence>
<sequence>MKIGMINMEDEDVSGWGSSGDIIPVTFEKVPAELQWNSIFPEWIDEEEEYSGARCPEIPMPDWEGYGYVDVVVAKLPCREPEEGCSRDVFRLQVHLAAANMAVRRDGGGRGKVVVLSECAPMPEFFRCKEVVGKGGGGSTGRRCGGWSKRFLCRLALANWLCLYGIKLGLDDCISLYKVGSINERYDVSKVEAITLKSQKREAYVTVLHSTKSYICGAITLAQSLIQTHTRRDLILLLDVSISEPTRITLKRADWTLRFIKRIRNPGAEKNSYNEYNYSKFRLWQLTDYGKVIFIDADIILLRNIDILFHFPQMSATGNDGQIFNYRIMGFLNEVFVWWHRLPRRIYFLKNIPSNSSAEARVKNQLFGSDPPELYSIHYLGVKPWMCYRDYNCNWDVADQHVYASDVAHRRWWRVHDAMPLDLQRPCRLSGRRKIELEWNRKVAGELGLEDQSSAFDLLSLVVSGDSWYPLSLSLDFACFVYVMIVMLFGLSVVSVLDKLDMAIIDIETIALCLTLTGSVDCRCSDEEGPYHCRRMEGAKVLVEGPPPAPGTSPLKGDAETTSVSPLASREDLAENSPDAGGETGVAENGSATPADAQDATRSVEEETNKELAEVIIPQDNNSAIAHENKEPVEASVQPSTSEGEPSVASADLRNIATPSLVDEHIPTTPSSPQVNNNPTFRLPKIAIKSNKTEKFHDQPETPRTPRTPRTPMTPRTPNSIDFSRGQVDTAAPFESVKAAVSKFGGIVDWKAHRVQTVERRKTIEEELEKAQVEIPLYKKQSEDAEEAKLAVLKELGSTKRLIEELKLNLERAQTEEKQAKQDSELAKLRVEELEQGIADESSFAAKAQLEVARARHVAAVAEVKTVREELEQLRRDYNVLEAEKDAYVKKAEEAISKSKEIEKSVEDLTIELITAKESLESAHAAHLEAEEHRIGAVMAKEQDMLNWEKEIKQAEDDLVKMKEQASLSKDMQSKLDTATALLRDLKAELATYLESEPQGEPAGHFEDVLNETDKANRGQIEAAISAAKKELEEVKLNFEKTNNEVTILKVAAASLQSELEKEKAELTTIQQREGMASIAVASLEAELNRTKSEIALIQLREKEDRERMVELPKMLQKAAQEADQAKTLAQAARNKLRKAKEAAEKAKAGAGTMESRLRAAQKEIEAARASEKLALAAIKALMESESTQSNNEEDSPTGVTLSLEEYYELSKKAHEAEEEASERVAAALAEIEVAKESEMNTLKKLEETNREMAERKSALENALQKAEKAKEGKLGIEQELRKWRAEHEQRRKAGDSAASPAQRLDAKSHVSTFKSAPLRQVSSPGSFTSNTGTDTSPDVKPAKKKKRSFFPRIFMFLGKKKSSKSSQTPPP</sequence>
<feature type="compositionally biased region" description="Low complexity" evidence="6">
    <location>
        <begin position="708"/>
        <end position="718"/>
    </location>
</feature>
<dbReference type="GO" id="GO:0005829">
    <property type="term" value="C:cytosol"/>
    <property type="evidence" value="ECO:0007669"/>
    <property type="project" value="TreeGrafter"/>
</dbReference>
<feature type="coiled-coil region" evidence="5">
    <location>
        <begin position="754"/>
        <end position="912"/>
    </location>
</feature>
<feature type="region of interest" description="Disordered" evidence="6">
    <location>
        <begin position="1184"/>
        <end position="1203"/>
    </location>
</feature>
<dbReference type="EMBL" id="PNBA02000014">
    <property type="protein sequence ID" value="KAG6400290.1"/>
    <property type="molecule type" value="Genomic_DNA"/>
</dbReference>
<reference evidence="7" key="1">
    <citation type="submission" date="2018-01" db="EMBL/GenBank/DDBJ databases">
        <authorList>
            <person name="Mao J.F."/>
        </authorList>
    </citation>
    <scope>NUCLEOTIDE SEQUENCE</scope>
    <source>
        <strain evidence="7">Huo1</strain>
        <tissue evidence="7">Leaf</tissue>
    </source>
</reference>
<evidence type="ECO:0000256" key="1">
    <source>
        <dbReference type="ARBA" id="ARBA00005485"/>
    </source>
</evidence>